<evidence type="ECO:0000313" key="1">
    <source>
        <dbReference type="EMBL" id="KAI9913955.1"/>
    </source>
</evidence>
<sequence>MAHSSRHFYYMYTYMCSSWDCPSFILALIGRFYSVVYLRGYLTWRNILFPTALKLLPEPFLWSLTLHVVLFDHFGNIGTNGYTTAQYLLMKTLFAITAFHGWIYI</sequence>
<proteinExistence type="predicted"/>
<keyword evidence="2" id="KW-1185">Reference proteome</keyword>
<accession>A0ACC0W757</accession>
<organism evidence="1 2">
    <name type="scientific">Peronosclerospora sorghi</name>
    <dbReference type="NCBI Taxonomy" id="230839"/>
    <lineage>
        <taxon>Eukaryota</taxon>
        <taxon>Sar</taxon>
        <taxon>Stramenopiles</taxon>
        <taxon>Oomycota</taxon>
        <taxon>Peronosporomycetes</taxon>
        <taxon>Peronosporales</taxon>
        <taxon>Peronosporaceae</taxon>
        <taxon>Peronosclerospora</taxon>
    </lineage>
</organism>
<dbReference type="EMBL" id="CM047583">
    <property type="protein sequence ID" value="KAI9913955.1"/>
    <property type="molecule type" value="Genomic_DNA"/>
</dbReference>
<gene>
    <name evidence="1" type="ORF">PsorP6_006409</name>
</gene>
<protein>
    <submittedName>
        <fullName evidence="1">Uncharacterized protein</fullName>
    </submittedName>
</protein>
<dbReference type="Proteomes" id="UP001163321">
    <property type="component" value="Chromosome 4"/>
</dbReference>
<evidence type="ECO:0000313" key="2">
    <source>
        <dbReference type="Proteomes" id="UP001163321"/>
    </source>
</evidence>
<reference evidence="1 2" key="1">
    <citation type="journal article" date="2022" name="bioRxiv">
        <title>The genome of the oomycete Peronosclerospora sorghi, a cosmopolitan pathogen of maize and sorghum, is inflated with dispersed pseudogenes.</title>
        <authorList>
            <person name="Fletcher K."/>
            <person name="Martin F."/>
            <person name="Isakeit T."/>
            <person name="Cavanaugh K."/>
            <person name="Magill C."/>
            <person name="Michelmore R."/>
        </authorList>
    </citation>
    <scope>NUCLEOTIDE SEQUENCE [LARGE SCALE GENOMIC DNA]</scope>
    <source>
        <strain evidence="1">P6</strain>
    </source>
</reference>
<comment type="caution">
    <text evidence="1">The sequence shown here is derived from an EMBL/GenBank/DDBJ whole genome shotgun (WGS) entry which is preliminary data.</text>
</comment>
<name>A0ACC0W757_9STRA</name>